<dbReference type="InterPro" id="IPR021109">
    <property type="entry name" value="Peptidase_aspartic_dom_sf"/>
</dbReference>
<dbReference type="AlphaFoldDB" id="A0A2N9EIZ9"/>
<dbReference type="PANTHER" id="PTHR33240">
    <property type="entry name" value="OS08G0508500 PROTEIN"/>
    <property type="match status" value="1"/>
</dbReference>
<dbReference type="GO" id="GO:0003676">
    <property type="term" value="F:nucleic acid binding"/>
    <property type="evidence" value="ECO:0007669"/>
    <property type="project" value="InterPro"/>
</dbReference>
<protein>
    <recommendedName>
        <fullName evidence="1">G-patch domain-containing protein</fullName>
    </recommendedName>
</protein>
<proteinExistence type="predicted"/>
<reference evidence="2" key="1">
    <citation type="submission" date="2018-02" db="EMBL/GenBank/DDBJ databases">
        <authorList>
            <person name="Cohen D.B."/>
            <person name="Kent A.D."/>
        </authorList>
    </citation>
    <scope>NUCLEOTIDE SEQUENCE</scope>
</reference>
<dbReference type="InterPro" id="IPR000467">
    <property type="entry name" value="G_patch_dom"/>
</dbReference>
<evidence type="ECO:0000259" key="1">
    <source>
        <dbReference type="PROSITE" id="PS50174"/>
    </source>
</evidence>
<organism evidence="2">
    <name type="scientific">Fagus sylvatica</name>
    <name type="common">Beechnut</name>
    <dbReference type="NCBI Taxonomy" id="28930"/>
    <lineage>
        <taxon>Eukaryota</taxon>
        <taxon>Viridiplantae</taxon>
        <taxon>Streptophyta</taxon>
        <taxon>Embryophyta</taxon>
        <taxon>Tracheophyta</taxon>
        <taxon>Spermatophyta</taxon>
        <taxon>Magnoliopsida</taxon>
        <taxon>eudicotyledons</taxon>
        <taxon>Gunneridae</taxon>
        <taxon>Pentapetalae</taxon>
        <taxon>rosids</taxon>
        <taxon>fabids</taxon>
        <taxon>Fagales</taxon>
        <taxon>Fagaceae</taxon>
        <taxon>Fagus</taxon>
    </lineage>
</organism>
<dbReference type="PROSITE" id="PS50174">
    <property type="entry name" value="G_PATCH"/>
    <property type="match status" value="1"/>
</dbReference>
<evidence type="ECO:0000313" key="2">
    <source>
        <dbReference type="EMBL" id="SPC74691.1"/>
    </source>
</evidence>
<name>A0A2N9EIZ9_FAGSY</name>
<dbReference type="Gene3D" id="2.40.70.10">
    <property type="entry name" value="Acid Proteases"/>
    <property type="match status" value="1"/>
</dbReference>
<dbReference type="CDD" id="cd00303">
    <property type="entry name" value="retropepsin_like"/>
    <property type="match status" value="1"/>
</dbReference>
<dbReference type="Pfam" id="PF01585">
    <property type="entry name" value="G-patch"/>
    <property type="match status" value="1"/>
</dbReference>
<accession>A0A2N9EIZ9</accession>
<dbReference type="EMBL" id="OIVN01000120">
    <property type="protein sequence ID" value="SPC74691.1"/>
    <property type="molecule type" value="Genomic_DNA"/>
</dbReference>
<dbReference type="PANTHER" id="PTHR33240:SF15">
    <property type="entry name" value="GAG-PRO-LIKE PROTEIN"/>
    <property type="match status" value="1"/>
</dbReference>
<sequence length="490" mass="55382">MASQKHRDAILRALAEKEVPMTTSPEKVLSIMGVENTRAIITFNNKDLPPDKARHNHAFYITVECLNAKVPRVLVDNGSALNVCPLKTATTLGIKERQLSPSSLTIRAYDNSSKSVMGNFEVACKTGPMNATMVFHVLNIPTSYNLLLGRAWMHPLGIVPSTLQQKLRLPWKDGIHTILGDGEISNDVWDLDNSPKDEDHRSFEFVQTLKWVEKKVKEEKATKVETTMVIKPKVAMLMEKMGYTPGMGLGKFGQGRTEMIKVKNEEKLTLKDVPEEEDVEAAKTEVEDWVDYLGPEAMQLFNQDGDVLVLEDEGATEEALSTMITSADGITSSWVFADPNSIVPNVEQFVVYPFYLINEMNFDFAYFDVTFGIENLTANNSLDNEHDFNKKDGNKIEPVENETILINLGTFENPKEIRIGSSLSQEEKQDLMELLKEFQEVFAWSYEDMLGIDPDIAQHRYNQIHMAPEDMTNTTFVTELGIYCYTVMHF</sequence>
<feature type="domain" description="G-patch" evidence="1">
    <location>
        <begin position="237"/>
        <end position="284"/>
    </location>
</feature>
<dbReference type="SUPFAM" id="SSF50630">
    <property type="entry name" value="Acid proteases"/>
    <property type="match status" value="1"/>
</dbReference>
<gene>
    <name evidence="2" type="ORF">FSB_LOCUS2573</name>
</gene>